<evidence type="ECO:0000313" key="2">
    <source>
        <dbReference type="Proteomes" id="UP000616885"/>
    </source>
</evidence>
<evidence type="ECO:0000313" key="1">
    <source>
        <dbReference type="EMBL" id="KAF9752001.1"/>
    </source>
</evidence>
<reference evidence="1" key="1">
    <citation type="submission" date="2020-10" db="EMBL/GenBank/DDBJ databases">
        <title>High-Quality Genome Resource of Clonostachys rosea strain S41 by Oxford Nanopore Long-Read Sequencing.</title>
        <authorList>
            <person name="Wang H."/>
        </authorList>
    </citation>
    <scope>NUCLEOTIDE SEQUENCE</scope>
    <source>
        <strain evidence="1">S41</strain>
    </source>
</reference>
<dbReference type="Proteomes" id="UP000616885">
    <property type="component" value="Unassembled WGS sequence"/>
</dbReference>
<accession>A0A8H7TLM3</accession>
<proteinExistence type="predicted"/>
<organism evidence="1 2">
    <name type="scientific">Bionectria ochroleuca</name>
    <name type="common">Gliocladium roseum</name>
    <dbReference type="NCBI Taxonomy" id="29856"/>
    <lineage>
        <taxon>Eukaryota</taxon>
        <taxon>Fungi</taxon>
        <taxon>Dikarya</taxon>
        <taxon>Ascomycota</taxon>
        <taxon>Pezizomycotina</taxon>
        <taxon>Sordariomycetes</taxon>
        <taxon>Hypocreomycetidae</taxon>
        <taxon>Hypocreales</taxon>
        <taxon>Bionectriaceae</taxon>
        <taxon>Clonostachys</taxon>
    </lineage>
</organism>
<dbReference type="AlphaFoldDB" id="A0A8H7TLM3"/>
<dbReference type="EMBL" id="JADCTT010000005">
    <property type="protein sequence ID" value="KAF9752001.1"/>
    <property type="molecule type" value="Genomic_DNA"/>
</dbReference>
<gene>
    <name evidence="1" type="ORF">IM811_013795</name>
</gene>
<name>A0A8H7TLM3_BIOOC</name>
<sequence length="157" mass="17877">MWDVHTVCKIQQQSGQIHGIEQRPTRFYSGPPSIRPGAGKMPATSSLLRLDRPTRRFAPCVTFRFGTISLGSKGLLQYKTWNILLLHPRIQRQTPLQFTPARVQILQDGLIRSTLWEKLFRNGLNPFATERAPSEKKIRTHDTAAVRVRLACEATET</sequence>
<protein>
    <submittedName>
        <fullName evidence="1">Uncharacterized protein</fullName>
    </submittedName>
</protein>
<comment type="caution">
    <text evidence="1">The sequence shown here is derived from an EMBL/GenBank/DDBJ whole genome shotgun (WGS) entry which is preliminary data.</text>
</comment>